<reference evidence="2" key="1">
    <citation type="submission" date="2018-08" db="EMBL/GenBank/DDBJ databases">
        <authorList>
            <person name="Rossello M."/>
        </authorList>
    </citation>
    <scope>NUCLEOTIDE SEQUENCE [LARGE SCALE GENOMIC DNA]</scope>
    <source>
        <strain evidence="2">cv. Chinese Spring</strain>
    </source>
</reference>
<evidence type="ECO:0000256" key="1">
    <source>
        <dbReference type="SAM" id="MobiDB-lite"/>
    </source>
</evidence>
<dbReference type="OMA" id="CAPTWDF"/>
<name>A0A3B6DMG9_WHEAT</name>
<keyword evidence="3" id="KW-1185">Reference proteome</keyword>
<dbReference type="Proteomes" id="UP000019116">
    <property type="component" value="Chromosome 2D"/>
</dbReference>
<sequence>MGNVLESLVSGFTKVLADLLSKPIHFLSGKACSTACGPMWDVFCYVDNFCVASLAKTAATLFLLYLGKQSKSGATTTETHTNLCCLHYIVGVSHVHMDAVLLFFYVVCKLGICRCVCHVISKILCSCLSCSSSACKHGCARLCNKMRSIKRQRQRRPRRRRPRHDNDIEQGHFSQSDSDSPEDTTTTTWHRHGESERSSMSRRRVYLERSLRPRNHRVTVGASRHSDISIKEGKEPRVNHRHDGSDHGIKVTHTSRFARKASGKIRNSRA</sequence>
<dbReference type="AlphaFoldDB" id="A0A3B6DMG9"/>
<reference evidence="2" key="2">
    <citation type="submission" date="2018-10" db="UniProtKB">
        <authorList>
            <consortium name="EnsemblPlants"/>
        </authorList>
    </citation>
    <scope>IDENTIFICATION</scope>
</reference>
<accession>A0A3B6DMG9</accession>
<dbReference type="PANTHER" id="PTHR35278">
    <property type="entry name" value="TRANSMEMBRANE PROTEIN-RELATED"/>
    <property type="match status" value="1"/>
</dbReference>
<dbReference type="OrthoDB" id="1916120at2759"/>
<dbReference type="PANTHER" id="PTHR35278:SF1">
    <property type="entry name" value="F8K7.16"/>
    <property type="match status" value="1"/>
</dbReference>
<dbReference type="Gramene" id="TraesCS2D02G570500.3">
    <property type="protein sequence ID" value="TraesCS2D02G570500.3"/>
    <property type="gene ID" value="TraesCS2D02G570500"/>
</dbReference>
<dbReference type="Gramene" id="TraesCS2D03G1333300.3">
    <property type="protein sequence ID" value="TraesCS2D03G1333300.3.CDS"/>
    <property type="gene ID" value="TraesCS2D03G1333300"/>
</dbReference>
<protein>
    <submittedName>
        <fullName evidence="2">Uncharacterized protein</fullName>
    </submittedName>
</protein>
<gene>
    <name evidence="2" type="primary">LOC123056212</name>
</gene>
<proteinExistence type="predicted"/>
<feature type="compositionally biased region" description="Basic residues" evidence="1">
    <location>
        <begin position="150"/>
        <end position="163"/>
    </location>
</feature>
<evidence type="ECO:0000313" key="3">
    <source>
        <dbReference type="Proteomes" id="UP000019116"/>
    </source>
</evidence>
<feature type="compositionally biased region" description="Basic and acidic residues" evidence="1">
    <location>
        <begin position="191"/>
        <end position="204"/>
    </location>
</feature>
<evidence type="ECO:0000313" key="2">
    <source>
        <dbReference type="EnsemblPlants" id="TraesCS2D02G570500.3"/>
    </source>
</evidence>
<feature type="region of interest" description="Disordered" evidence="1">
    <location>
        <begin position="150"/>
        <end position="204"/>
    </location>
</feature>
<dbReference type="EnsemblPlants" id="TraesCS2D02G570500.3">
    <property type="protein sequence ID" value="TraesCS2D02G570500.3"/>
    <property type="gene ID" value="TraesCS2D02G570500"/>
</dbReference>
<organism evidence="2">
    <name type="scientific">Triticum aestivum</name>
    <name type="common">Wheat</name>
    <dbReference type="NCBI Taxonomy" id="4565"/>
    <lineage>
        <taxon>Eukaryota</taxon>
        <taxon>Viridiplantae</taxon>
        <taxon>Streptophyta</taxon>
        <taxon>Embryophyta</taxon>
        <taxon>Tracheophyta</taxon>
        <taxon>Spermatophyta</taxon>
        <taxon>Magnoliopsida</taxon>
        <taxon>Liliopsida</taxon>
        <taxon>Poales</taxon>
        <taxon>Poaceae</taxon>
        <taxon>BOP clade</taxon>
        <taxon>Pooideae</taxon>
        <taxon>Triticodae</taxon>
        <taxon>Triticeae</taxon>
        <taxon>Triticinae</taxon>
        <taxon>Triticum</taxon>
    </lineage>
</organism>